<reference evidence="6 7" key="1">
    <citation type="submission" date="2011-10" db="EMBL/GenBank/DDBJ databases">
        <title>The Genome Sequence of Fusobacterium sp. 4_1_13.</title>
        <authorList>
            <consortium name="The Broad Institute Genome Sequencing Platform"/>
            <person name="Earl A."/>
            <person name="Ward D."/>
            <person name="Feldgarden M."/>
            <person name="Gevers D."/>
            <person name="Strauss J."/>
            <person name="Ambrose C."/>
            <person name="Allen-Vercoe E."/>
            <person name="Young S.K."/>
            <person name="Zeng Q."/>
            <person name="Gargeya S."/>
            <person name="Fitzgerald M."/>
            <person name="Haas B."/>
            <person name="Abouelleil A."/>
            <person name="Alvarado L."/>
            <person name="Arachchi H.M."/>
            <person name="Berlin A."/>
            <person name="Brown A."/>
            <person name="Chapman S.B."/>
            <person name="Chen Z."/>
            <person name="Dunbar C."/>
            <person name="Freedman E."/>
            <person name="Gearin G."/>
            <person name="Goldberg J."/>
            <person name="Griggs A."/>
            <person name="Gujja S."/>
            <person name="Heiman D."/>
            <person name="Howarth C."/>
            <person name="Larson L."/>
            <person name="Lui A."/>
            <person name="MacDonald P.J."/>
            <person name="Montmayeur A."/>
            <person name="Murphy C."/>
            <person name="Neiman D."/>
            <person name="Pearson M."/>
            <person name="Priest M."/>
            <person name="Roberts A."/>
            <person name="Saif S."/>
            <person name="Shea T."/>
            <person name="Shenoy N."/>
            <person name="Sisk P."/>
            <person name="Stolte C."/>
            <person name="Sykes S."/>
            <person name="Wortman J."/>
            <person name="Nusbaum C."/>
            <person name="Birren B."/>
        </authorList>
    </citation>
    <scope>NUCLEOTIDE SEQUENCE [LARGE SCALE GENOMIC DNA]</scope>
    <source>
        <strain evidence="6 7">4_1_13</strain>
    </source>
</reference>
<organism evidence="6 7">
    <name type="scientific">Fusobacterium vincentii 4_1_13</name>
    <dbReference type="NCBI Taxonomy" id="469606"/>
    <lineage>
        <taxon>Bacteria</taxon>
        <taxon>Fusobacteriati</taxon>
        <taxon>Fusobacteriota</taxon>
        <taxon>Fusobacteriia</taxon>
        <taxon>Fusobacteriales</taxon>
        <taxon>Fusobacteriaceae</taxon>
        <taxon>Fusobacterium</taxon>
    </lineage>
</organism>
<dbReference type="SUPFAM" id="SSF57863">
    <property type="entry name" value="ArfGap/RecO-like zinc finger"/>
    <property type="match status" value="1"/>
</dbReference>
<dbReference type="PANTHER" id="PTHR33991">
    <property type="entry name" value="DNA REPAIR PROTEIN RECO"/>
    <property type="match status" value="1"/>
</dbReference>
<dbReference type="InterPro" id="IPR003717">
    <property type="entry name" value="RecO"/>
</dbReference>
<comment type="function">
    <text evidence="4">Involved in DNA repair and RecF pathway recombination.</text>
</comment>
<dbReference type="EMBL" id="ACDE02000019">
    <property type="protein sequence ID" value="EEO40460.1"/>
    <property type="molecule type" value="Genomic_DNA"/>
</dbReference>
<evidence type="ECO:0000256" key="4">
    <source>
        <dbReference type="HAMAP-Rule" id="MF_00201"/>
    </source>
</evidence>
<name>A0A0M1VUX9_FUSVC</name>
<keyword evidence="2 4" id="KW-0233">DNA recombination</keyword>
<keyword evidence="1 4" id="KW-0227">DNA damage</keyword>
<feature type="domain" description="DNA replication/recombination mediator RecO N-terminal" evidence="5">
    <location>
        <begin position="1"/>
        <end position="68"/>
    </location>
</feature>
<evidence type="ECO:0000256" key="1">
    <source>
        <dbReference type="ARBA" id="ARBA00022763"/>
    </source>
</evidence>
<dbReference type="Gene3D" id="2.40.50.140">
    <property type="entry name" value="Nucleic acid-binding proteins"/>
    <property type="match status" value="1"/>
</dbReference>
<dbReference type="GO" id="GO:0006302">
    <property type="term" value="P:double-strand break repair"/>
    <property type="evidence" value="ECO:0007669"/>
    <property type="project" value="TreeGrafter"/>
</dbReference>
<dbReference type="AlphaFoldDB" id="A0A0M1VUX9"/>
<dbReference type="PANTHER" id="PTHR33991:SF1">
    <property type="entry name" value="DNA REPAIR PROTEIN RECO"/>
    <property type="match status" value="1"/>
</dbReference>
<dbReference type="GO" id="GO:0043590">
    <property type="term" value="C:bacterial nucleoid"/>
    <property type="evidence" value="ECO:0007669"/>
    <property type="project" value="TreeGrafter"/>
</dbReference>
<dbReference type="InterPro" id="IPR022572">
    <property type="entry name" value="DNA_rep/recomb_RecO_N"/>
</dbReference>
<evidence type="ECO:0000313" key="7">
    <source>
        <dbReference type="Proteomes" id="UP000004925"/>
    </source>
</evidence>
<evidence type="ECO:0000256" key="3">
    <source>
        <dbReference type="ARBA" id="ARBA00023204"/>
    </source>
</evidence>
<evidence type="ECO:0000256" key="2">
    <source>
        <dbReference type="ARBA" id="ARBA00023172"/>
    </source>
</evidence>
<comment type="similarity">
    <text evidence="4">Belongs to the RecO family.</text>
</comment>
<keyword evidence="3 4" id="KW-0234">DNA repair</keyword>
<dbReference type="HAMAP" id="MF_00201">
    <property type="entry name" value="RecO"/>
    <property type="match status" value="1"/>
</dbReference>
<proteinExistence type="inferred from homology"/>
<dbReference type="SUPFAM" id="SSF50249">
    <property type="entry name" value="Nucleic acid-binding proteins"/>
    <property type="match status" value="1"/>
</dbReference>
<evidence type="ECO:0000313" key="6">
    <source>
        <dbReference type="EMBL" id="EEO40460.1"/>
    </source>
</evidence>
<sequence length="233" mass="27406">MIFLRGKGIIIAKKDIEEADRYITIFMEDYGKVSTVIKGIRKSKKRDKTAVDILSLTDFQFYKKNDSLIISNFSTIKDYIGIKSDIDKINIAFYIFSILNQILVENGRNRKIYEILEKTLDYLNSSNDERKNYLLILYFLYIIIKEEGIFVEDGTNIEGLQIEVQAKRKVEIDKNVKKILKYLFEDNLKVVINDEKYKIDYVKKAILVLENYINFNLDININAQKILWGALLW</sequence>
<comment type="caution">
    <text evidence="6">The sequence shown here is derived from an EMBL/GenBank/DDBJ whole genome shotgun (WGS) entry which is preliminary data.</text>
</comment>
<gene>
    <name evidence="4" type="primary">recO</name>
    <name evidence="6" type="ORF">FSCG_01173</name>
</gene>
<dbReference type="Pfam" id="PF11967">
    <property type="entry name" value="RecO_N"/>
    <property type="match status" value="1"/>
</dbReference>
<dbReference type="NCBIfam" id="TIGR00613">
    <property type="entry name" value="reco"/>
    <property type="match status" value="1"/>
</dbReference>
<dbReference type="RefSeq" id="WP_005888395.1">
    <property type="nucleotide sequence ID" value="NZ_KQ235737.1"/>
</dbReference>
<dbReference type="InterPro" id="IPR012340">
    <property type="entry name" value="NA-bd_OB-fold"/>
</dbReference>
<protein>
    <recommendedName>
        <fullName evidence="4">DNA repair protein RecO</fullName>
    </recommendedName>
    <alternativeName>
        <fullName evidence="4">Recombination protein O</fullName>
    </alternativeName>
</protein>
<dbReference type="Proteomes" id="UP000004925">
    <property type="component" value="Unassembled WGS sequence"/>
</dbReference>
<dbReference type="eggNOG" id="COG1381">
    <property type="taxonomic scope" value="Bacteria"/>
</dbReference>
<dbReference type="InterPro" id="IPR037278">
    <property type="entry name" value="ARFGAP/RecO"/>
</dbReference>
<dbReference type="HOGENOM" id="CLU_100545_0_0_0"/>
<dbReference type="GO" id="GO:0006310">
    <property type="term" value="P:DNA recombination"/>
    <property type="evidence" value="ECO:0007669"/>
    <property type="project" value="UniProtKB-UniRule"/>
</dbReference>
<evidence type="ECO:0000259" key="5">
    <source>
        <dbReference type="Pfam" id="PF11967"/>
    </source>
</evidence>
<accession>A0A0M1VUX9</accession>